<name>A0A6B2LJN5_9EUKA</name>
<dbReference type="PROSITE" id="PS51421">
    <property type="entry name" value="RAS"/>
    <property type="match status" value="1"/>
</dbReference>
<dbReference type="GO" id="GO:0005525">
    <property type="term" value="F:GTP binding"/>
    <property type="evidence" value="ECO:0007669"/>
    <property type="project" value="UniProtKB-KW"/>
</dbReference>
<accession>A0A6B2LJN5</accession>
<dbReference type="SMART" id="SM00174">
    <property type="entry name" value="RHO"/>
    <property type="match status" value="1"/>
</dbReference>
<dbReference type="Gene3D" id="3.40.50.300">
    <property type="entry name" value="P-loop containing nucleotide triphosphate hydrolases"/>
    <property type="match status" value="1"/>
</dbReference>
<dbReference type="InterPro" id="IPR027417">
    <property type="entry name" value="P-loop_NTPase"/>
</dbReference>
<dbReference type="PANTHER" id="PTHR24072">
    <property type="entry name" value="RHO FAMILY GTPASE"/>
    <property type="match status" value="1"/>
</dbReference>
<dbReference type="PRINTS" id="PR00449">
    <property type="entry name" value="RASTRNSFRMNG"/>
</dbReference>
<evidence type="ECO:0000256" key="2">
    <source>
        <dbReference type="ARBA" id="ARBA00022741"/>
    </source>
</evidence>
<dbReference type="PROSITE" id="PS51420">
    <property type="entry name" value="RHO"/>
    <property type="match status" value="1"/>
</dbReference>
<protein>
    <submittedName>
        <fullName evidence="4">Uncharacterized protein</fullName>
    </submittedName>
</protein>
<dbReference type="InterPro" id="IPR003578">
    <property type="entry name" value="Small_GTPase_Rho"/>
</dbReference>
<keyword evidence="2" id="KW-0547">Nucleotide-binding</keyword>
<dbReference type="NCBIfam" id="TIGR00231">
    <property type="entry name" value="small_GTP"/>
    <property type="match status" value="1"/>
</dbReference>
<dbReference type="SMART" id="SM00175">
    <property type="entry name" value="RAB"/>
    <property type="match status" value="1"/>
</dbReference>
<proteinExistence type="inferred from homology"/>
<dbReference type="Pfam" id="PF00071">
    <property type="entry name" value="Ras"/>
    <property type="match status" value="1"/>
</dbReference>
<evidence type="ECO:0000256" key="3">
    <source>
        <dbReference type="ARBA" id="ARBA00023134"/>
    </source>
</evidence>
<dbReference type="EMBL" id="GIBP01008236">
    <property type="protein sequence ID" value="NDV37205.1"/>
    <property type="molecule type" value="Transcribed_RNA"/>
</dbReference>
<comment type="similarity">
    <text evidence="1">Belongs to the small GTPase superfamily. Rho family.</text>
</comment>
<dbReference type="GO" id="GO:0007264">
    <property type="term" value="P:small GTPase-mediated signal transduction"/>
    <property type="evidence" value="ECO:0007669"/>
    <property type="project" value="InterPro"/>
</dbReference>
<dbReference type="InterPro" id="IPR005225">
    <property type="entry name" value="Small_GTP-bd"/>
</dbReference>
<sequence>MLISYTTNVFPDYIPTVFENYSANVSVDGKPINLGLWDTPGQEEYDRLRPLSYPQTDVVVIVFSVVSPASFENVRVKWHPEISHHCRSVSVILVGNKSDLREDTQTLEYLESKNEIPITLEQAKCRPQEIQALVYKECSALTQVGLKDVFDTAIRAAIGISVLRPKVKKSGGGCTIL</sequence>
<dbReference type="AlphaFoldDB" id="A0A6B2LJN5"/>
<dbReference type="SMART" id="SM00173">
    <property type="entry name" value="RAS"/>
    <property type="match status" value="1"/>
</dbReference>
<keyword evidence="3" id="KW-0342">GTP-binding</keyword>
<dbReference type="FunFam" id="3.40.50.300:FF:001179">
    <property type="entry name" value="Rho family GTPase"/>
    <property type="match status" value="1"/>
</dbReference>
<dbReference type="SUPFAM" id="SSF52540">
    <property type="entry name" value="P-loop containing nucleoside triphosphate hydrolases"/>
    <property type="match status" value="1"/>
</dbReference>
<dbReference type="InterPro" id="IPR001806">
    <property type="entry name" value="Small_GTPase"/>
</dbReference>
<organism evidence="4">
    <name type="scientific">Arcella intermedia</name>
    <dbReference type="NCBI Taxonomy" id="1963864"/>
    <lineage>
        <taxon>Eukaryota</taxon>
        <taxon>Amoebozoa</taxon>
        <taxon>Tubulinea</taxon>
        <taxon>Elardia</taxon>
        <taxon>Arcellinida</taxon>
        <taxon>Sphaerothecina</taxon>
        <taxon>Arcellidae</taxon>
        <taxon>Arcella</taxon>
    </lineage>
</organism>
<evidence type="ECO:0000313" key="4">
    <source>
        <dbReference type="EMBL" id="NDV37205.1"/>
    </source>
</evidence>
<evidence type="ECO:0000256" key="1">
    <source>
        <dbReference type="ARBA" id="ARBA00010142"/>
    </source>
</evidence>
<reference evidence="4" key="1">
    <citation type="journal article" date="2020" name="J. Eukaryot. Microbiol.">
        <title>De novo Sequencing, Assembly and Annotation of the Transcriptome for the Free-Living Testate Amoeba Arcella intermedia.</title>
        <authorList>
            <person name="Ribeiro G.M."/>
            <person name="Porfirio-Sousa A.L."/>
            <person name="Maurer-Alcala X.X."/>
            <person name="Katz L.A."/>
            <person name="Lahr D.J.G."/>
        </authorList>
    </citation>
    <scope>NUCLEOTIDE SEQUENCE</scope>
</reference>
<dbReference type="PROSITE" id="PS51419">
    <property type="entry name" value="RAB"/>
    <property type="match status" value="1"/>
</dbReference>
<dbReference type="GO" id="GO:0003924">
    <property type="term" value="F:GTPase activity"/>
    <property type="evidence" value="ECO:0007669"/>
    <property type="project" value="InterPro"/>
</dbReference>